<dbReference type="InterPro" id="IPR013087">
    <property type="entry name" value="Znf_C2H2_type"/>
</dbReference>
<keyword evidence="1" id="KW-0479">Metal-binding</keyword>
<gene>
    <name evidence="3" type="ORF">V6N12_067098</name>
</gene>
<dbReference type="PROSITE" id="PS00028">
    <property type="entry name" value="ZINC_FINGER_C2H2_1"/>
    <property type="match status" value="1"/>
</dbReference>
<dbReference type="Proteomes" id="UP001472677">
    <property type="component" value="Unassembled WGS sequence"/>
</dbReference>
<name>A0ABR2A3E0_9ROSI</name>
<comment type="caution">
    <text evidence="3">The sequence shown here is derived from an EMBL/GenBank/DDBJ whole genome shotgun (WGS) entry which is preliminary data.</text>
</comment>
<protein>
    <recommendedName>
        <fullName evidence="2">C2H2-type domain-containing protein</fullName>
    </recommendedName>
</protein>
<keyword evidence="4" id="KW-1185">Reference proteome</keyword>
<accession>A0ABR2A3E0</accession>
<dbReference type="InterPro" id="IPR036236">
    <property type="entry name" value="Znf_C2H2_sf"/>
</dbReference>
<keyword evidence="1" id="KW-0863">Zinc-finger</keyword>
<evidence type="ECO:0000256" key="1">
    <source>
        <dbReference type="PROSITE-ProRule" id="PRU00042"/>
    </source>
</evidence>
<evidence type="ECO:0000259" key="2">
    <source>
        <dbReference type="PROSITE" id="PS50157"/>
    </source>
</evidence>
<evidence type="ECO:0000313" key="4">
    <source>
        <dbReference type="Proteomes" id="UP001472677"/>
    </source>
</evidence>
<dbReference type="SUPFAM" id="SSF57667">
    <property type="entry name" value="beta-beta-alpha zinc fingers"/>
    <property type="match status" value="1"/>
</dbReference>
<dbReference type="EMBL" id="JBBPBM010001077">
    <property type="protein sequence ID" value="KAK8487548.1"/>
    <property type="molecule type" value="Genomic_DNA"/>
</dbReference>
<reference evidence="3 4" key="1">
    <citation type="journal article" date="2024" name="G3 (Bethesda)">
        <title>Genome assembly of Hibiscus sabdariffa L. provides insights into metabolisms of medicinal natural products.</title>
        <authorList>
            <person name="Kim T."/>
        </authorList>
    </citation>
    <scope>NUCLEOTIDE SEQUENCE [LARGE SCALE GENOMIC DNA]</scope>
    <source>
        <strain evidence="3">TK-2024</strain>
        <tissue evidence="3">Old leaves</tissue>
    </source>
</reference>
<dbReference type="PROSITE" id="PS50157">
    <property type="entry name" value="ZINC_FINGER_C2H2_2"/>
    <property type="match status" value="1"/>
</dbReference>
<proteinExistence type="predicted"/>
<evidence type="ECO:0000313" key="3">
    <source>
        <dbReference type="EMBL" id="KAK8487548.1"/>
    </source>
</evidence>
<organism evidence="3 4">
    <name type="scientific">Hibiscus sabdariffa</name>
    <name type="common">roselle</name>
    <dbReference type="NCBI Taxonomy" id="183260"/>
    <lineage>
        <taxon>Eukaryota</taxon>
        <taxon>Viridiplantae</taxon>
        <taxon>Streptophyta</taxon>
        <taxon>Embryophyta</taxon>
        <taxon>Tracheophyta</taxon>
        <taxon>Spermatophyta</taxon>
        <taxon>Magnoliopsida</taxon>
        <taxon>eudicotyledons</taxon>
        <taxon>Gunneridae</taxon>
        <taxon>Pentapetalae</taxon>
        <taxon>rosids</taxon>
        <taxon>malvids</taxon>
        <taxon>Malvales</taxon>
        <taxon>Malvaceae</taxon>
        <taxon>Malvoideae</taxon>
        <taxon>Hibiscus</taxon>
    </lineage>
</organism>
<keyword evidence="1" id="KW-0862">Zinc</keyword>
<dbReference type="Pfam" id="PF13912">
    <property type="entry name" value="zf-C2H2_6"/>
    <property type="match status" value="1"/>
</dbReference>
<feature type="domain" description="C2H2-type" evidence="2">
    <location>
        <begin position="13"/>
        <end position="40"/>
    </location>
</feature>
<sequence length="351" mass="37334">MNSPSAREDADARSCSYCNKVFNNYRALGGHLRIHQEGKTSGTLNCLGSSSNSIDTSRNPPVSLPNSQWNSSLGVNNQTSISRAPPPLDPFRVICSDETNYANMIGFTSGNSGVAETQIIMFPIYSYICGSAATSQHSSFASGGSAPTGIHAAMSYAALASSGSVVATGFHIDTSLHLGPNEARQFNTEEIQIIPDGLPPTRGDALQNVQGYNIGKFPNPTLVSGHITCLSSIIYCRLCLFSGTPPSSSPDKAGQDDGLSLVMCKSGKRPYLADESGKPDVTNASKKPKISLNAYAELEELMIVRNADVESENIGKRELPLFVDFDYSVPAPKACFGAEEGPEDVDLSLHL</sequence>